<dbReference type="EMBL" id="AZEL01000011">
    <property type="protein sequence ID" value="KRL24194.1"/>
    <property type="molecule type" value="Genomic_DNA"/>
</dbReference>
<comment type="caution">
    <text evidence="1">The sequence shown here is derived from an EMBL/GenBank/DDBJ whole genome shotgun (WGS) entry which is preliminary data.</text>
</comment>
<sequence length="181" mass="21197">MQAKEKKLIKQVKRGDDEALKELFTLYQPLVNKVLKGYYLRHYDQNDWQQEAMIICYEAAMVYSERKGNFAGLYKAKLTNHARTLVRYHTALRRRTYNNSVSLERLDLQSINEPKRSELAIPIDDTYNNFVKSLSRLELIALLTILGEMSVEYVINHLNIGAAKLLRARSRTIQKMRNVLF</sequence>
<keyword evidence="1" id="KW-0804">Transcription</keyword>
<dbReference type="OrthoDB" id="1767844at2"/>
<dbReference type="Proteomes" id="UP000051311">
    <property type="component" value="Unassembled WGS sequence"/>
</dbReference>
<evidence type="ECO:0000313" key="2">
    <source>
        <dbReference type="Proteomes" id="UP000051311"/>
    </source>
</evidence>
<dbReference type="SUPFAM" id="SSF88946">
    <property type="entry name" value="Sigma2 domain of RNA polymerase sigma factors"/>
    <property type="match status" value="1"/>
</dbReference>
<dbReference type="Gene3D" id="1.10.1740.10">
    <property type="match status" value="1"/>
</dbReference>
<evidence type="ECO:0000313" key="1">
    <source>
        <dbReference type="EMBL" id="KRL24194.1"/>
    </source>
</evidence>
<reference evidence="1 2" key="1">
    <citation type="journal article" date="2015" name="Genome Announc.">
        <title>Expanding the biotechnology potential of lactobacilli through comparative genomics of 213 strains and associated genera.</title>
        <authorList>
            <person name="Sun Z."/>
            <person name="Harris H.M."/>
            <person name="McCann A."/>
            <person name="Guo C."/>
            <person name="Argimon S."/>
            <person name="Zhang W."/>
            <person name="Yang X."/>
            <person name="Jeffery I.B."/>
            <person name="Cooney J.C."/>
            <person name="Kagawa T.F."/>
            <person name="Liu W."/>
            <person name="Song Y."/>
            <person name="Salvetti E."/>
            <person name="Wrobel A."/>
            <person name="Rasinkangas P."/>
            <person name="Parkhill J."/>
            <person name="Rea M.C."/>
            <person name="O'Sullivan O."/>
            <person name="Ritari J."/>
            <person name="Douillard F.P."/>
            <person name="Paul Ross R."/>
            <person name="Yang R."/>
            <person name="Briner A.E."/>
            <person name="Felis G.E."/>
            <person name="de Vos W.M."/>
            <person name="Barrangou R."/>
            <person name="Klaenhammer T.R."/>
            <person name="Caufield P.W."/>
            <person name="Cui Y."/>
            <person name="Zhang H."/>
            <person name="O'Toole P.W."/>
        </authorList>
    </citation>
    <scope>NUCLEOTIDE SEQUENCE [LARGE SCALE GENOMIC DNA]</scope>
    <source>
        <strain evidence="1 2">DSM 10532</strain>
    </source>
</reference>
<dbReference type="STRING" id="1423748.FC37_GL000542"/>
<dbReference type="GO" id="GO:0003700">
    <property type="term" value="F:DNA-binding transcription factor activity"/>
    <property type="evidence" value="ECO:0007669"/>
    <property type="project" value="InterPro"/>
</dbReference>
<protein>
    <submittedName>
        <fullName evidence="1">Dna-directed rna polymerase sigma factor, sigma h</fullName>
    </submittedName>
</protein>
<dbReference type="GO" id="GO:0000428">
    <property type="term" value="C:DNA-directed RNA polymerase complex"/>
    <property type="evidence" value="ECO:0007669"/>
    <property type="project" value="UniProtKB-KW"/>
</dbReference>
<gene>
    <name evidence="1" type="ORF">FC37_GL000542</name>
</gene>
<keyword evidence="1" id="KW-0240">DNA-directed RNA polymerase</keyword>
<proteinExistence type="predicted"/>
<dbReference type="eggNOG" id="COG1595">
    <property type="taxonomic scope" value="Bacteria"/>
</dbReference>
<dbReference type="AlphaFoldDB" id="A0A0R1P2Z6"/>
<name>A0A0R1P2Z6_9LACO</name>
<dbReference type="PATRIC" id="fig|1423748.3.peg.571"/>
<dbReference type="InterPro" id="IPR013325">
    <property type="entry name" value="RNA_pol_sigma_r2"/>
</dbReference>
<dbReference type="RefSeq" id="WP_025005233.1">
    <property type="nucleotide sequence ID" value="NZ_AZEL01000011.1"/>
</dbReference>
<accession>A0A0R1P2Z6</accession>
<organism evidence="1 2">
    <name type="scientific">Lactobacillus gallinarum DSM 10532 = JCM 2011</name>
    <dbReference type="NCBI Taxonomy" id="1423748"/>
    <lineage>
        <taxon>Bacteria</taxon>
        <taxon>Bacillati</taxon>
        <taxon>Bacillota</taxon>
        <taxon>Bacilli</taxon>
        <taxon>Lactobacillales</taxon>
        <taxon>Lactobacillaceae</taxon>
        <taxon>Lactobacillus</taxon>
    </lineage>
</organism>
<dbReference type="GO" id="GO:0006352">
    <property type="term" value="P:DNA-templated transcription initiation"/>
    <property type="evidence" value="ECO:0007669"/>
    <property type="project" value="InterPro"/>
</dbReference>